<organism evidence="3 4">
    <name type="scientific">Wenjunlia tyrosinilytica</name>
    <dbReference type="NCBI Taxonomy" id="1544741"/>
    <lineage>
        <taxon>Bacteria</taxon>
        <taxon>Bacillati</taxon>
        <taxon>Actinomycetota</taxon>
        <taxon>Actinomycetes</taxon>
        <taxon>Kitasatosporales</taxon>
        <taxon>Streptomycetaceae</taxon>
        <taxon>Wenjunlia</taxon>
    </lineage>
</organism>
<dbReference type="Proteomes" id="UP000641932">
    <property type="component" value="Unassembled WGS sequence"/>
</dbReference>
<dbReference type="GO" id="GO:0003824">
    <property type="term" value="F:catalytic activity"/>
    <property type="evidence" value="ECO:0007669"/>
    <property type="project" value="UniProtKB-ARBA"/>
</dbReference>
<dbReference type="Gene3D" id="3.40.50.1820">
    <property type="entry name" value="alpha/beta hydrolase"/>
    <property type="match status" value="1"/>
</dbReference>
<keyword evidence="4" id="KW-1185">Reference proteome</keyword>
<dbReference type="EMBL" id="BMMS01000004">
    <property type="protein sequence ID" value="GGO83573.1"/>
    <property type="molecule type" value="Genomic_DNA"/>
</dbReference>
<feature type="transmembrane region" description="Helical" evidence="1">
    <location>
        <begin position="34"/>
        <end position="54"/>
    </location>
</feature>
<protein>
    <submittedName>
        <fullName evidence="3">Lipase</fullName>
    </submittedName>
</protein>
<keyword evidence="1" id="KW-1133">Transmembrane helix</keyword>
<accession>A0A917ZIU0</accession>
<dbReference type="SUPFAM" id="SSF53474">
    <property type="entry name" value="alpha/beta-Hydrolases"/>
    <property type="match status" value="1"/>
</dbReference>
<dbReference type="InterPro" id="IPR029058">
    <property type="entry name" value="AB_hydrolase_fold"/>
</dbReference>
<dbReference type="PANTHER" id="PTHR43194">
    <property type="entry name" value="HYDROLASE ALPHA/BETA FOLD FAMILY"/>
    <property type="match status" value="1"/>
</dbReference>
<evidence type="ECO:0000313" key="4">
    <source>
        <dbReference type="Proteomes" id="UP000641932"/>
    </source>
</evidence>
<keyword evidence="1" id="KW-0812">Transmembrane</keyword>
<proteinExistence type="predicted"/>
<evidence type="ECO:0000256" key="1">
    <source>
        <dbReference type="SAM" id="Phobius"/>
    </source>
</evidence>
<keyword evidence="1" id="KW-0472">Membrane</keyword>
<name>A0A917ZIU0_9ACTN</name>
<comment type="caution">
    <text evidence="3">The sequence shown here is derived from an EMBL/GenBank/DDBJ whole genome shotgun (WGS) entry which is preliminary data.</text>
</comment>
<reference evidence="3" key="2">
    <citation type="submission" date="2020-09" db="EMBL/GenBank/DDBJ databases">
        <authorList>
            <person name="Sun Q."/>
            <person name="Zhou Y."/>
        </authorList>
    </citation>
    <scope>NUCLEOTIDE SEQUENCE</scope>
    <source>
        <strain evidence="3">CGMCC 4.7201</strain>
    </source>
</reference>
<evidence type="ECO:0000259" key="2">
    <source>
        <dbReference type="Pfam" id="PF00561"/>
    </source>
</evidence>
<dbReference type="Pfam" id="PF00561">
    <property type="entry name" value="Abhydrolase_1"/>
    <property type="match status" value="1"/>
</dbReference>
<dbReference type="PANTHER" id="PTHR43194:SF2">
    <property type="entry name" value="PEROXISOMAL MEMBRANE PROTEIN LPX1"/>
    <property type="match status" value="1"/>
</dbReference>
<dbReference type="RefSeq" id="WP_229698194.1">
    <property type="nucleotide sequence ID" value="NZ_BMMS01000004.1"/>
</dbReference>
<feature type="domain" description="AB hydrolase-1" evidence="2">
    <location>
        <begin position="132"/>
        <end position="389"/>
    </location>
</feature>
<dbReference type="AlphaFoldDB" id="A0A917ZIU0"/>
<dbReference type="InterPro" id="IPR050228">
    <property type="entry name" value="Carboxylesterase_BioH"/>
</dbReference>
<sequence>MPDGEAARTAEALVEAAKAATSDAGRWGRAGKNAGVLGLAVGVVAAGAAAGVAVERLTVGRTIRRNAQLALDAADPFGALRGEPGTAVAEDGTELYYEIDDVEPADPKVPQQRRGWRVRRRSKGSAARPPLTVVFCHGYTLNQDAFHFQRELLRGRVRAVYWDQRSHGRSERGKAQLEGVPATIDQLGRDLKAVVDAAAPQGPLVLVGHSMGGMTVMAFADQFPETVRERVAGVAFIGTTAGSWGTVTFGLPSVGAKALHKVAPGVLRVLGRQVDLVERGRRTVADVLAGLIKRYSFGGPDVDPAVARFAERMIEATPIDVVAELYPAITAHEKTEALDHIRGVPALVLAGTKDLLTPAEHSSAIAAKLPLADLVVLPDTGHLVMLERPEVVNAHLCGLLARAADAVGACLPDTVRALGEAAARTEPAVGL</sequence>
<gene>
    <name evidence="3" type="ORF">GCM10012280_12900</name>
</gene>
<reference evidence="3" key="1">
    <citation type="journal article" date="2014" name="Int. J. Syst. Evol. Microbiol.">
        <title>Complete genome sequence of Corynebacterium casei LMG S-19264T (=DSM 44701T), isolated from a smear-ripened cheese.</title>
        <authorList>
            <consortium name="US DOE Joint Genome Institute (JGI-PGF)"/>
            <person name="Walter F."/>
            <person name="Albersmeier A."/>
            <person name="Kalinowski J."/>
            <person name="Ruckert C."/>
        </authorList>
    </citation>
    <scope>NUCLEOTIDE SEQUENCE</scope>
    <source>
        <strain evidence="3">CGMCC 4.7201</strain>
    </source>
</reference>
<evidence type="ECO:0000313" key="3">
    <source>
        <dbReference type="EMBL" id="GGO83573.1"/>
    </source>
</evidence>
<dbReference type="InterPro" id="IPR000073">
    <property type="entry name" value="AB_hydrolase_1"/>
</dbReference>